<organism evidence="10 11">
    <name type="scientific">Coptis chinensis</name>
    <dbReference type="NCBI Taxonomy" id="261450"/>
    <lineage>
        <taxon>Eukaryota</taxon>
        <taxon>Viridiplantae</taxon>
        <taxon>Streptophyta</taxon>
        <taxon>Embryophyta</taxon>
        <taxon>Tracheophyta</taxon>
        <taxon>Spermatophyta</taxon>
        <taxon>Magnoliopsida</taxon>
        <taxon>Ranunculales</taxon>
        <taxon>Ranunculaceae</taxon>
        <taxon>Coptidoideae</taxon>
        <taxon>Coptis</taxon>
    </lineage>
</organism>
<dbReference type="PROSITE" id="PS51294">
    <property type="entry name" value="HTH_MYB"/>
    <property type="match status" value="1"/>
</dbReference>
<accession>A0A835IL40</accession>
<evidence type="ECO:0000256" key="2">
    <source>
        <dbReference type="ARBA" id="ARBA00023015"/>
    </source>
</evidence>
<dbReference type="PANTHER" id="PTHR12802">
    <property type="entry name" value="SWI/SNF COMPLEX-RELATED"/>
    <property type="match status" value="1"/>
</dbReference>
<feature type="domain" description="SANT" evidence="8">
    <location>
        <begin position="20"/>
        <end position="71"/>
    </location>
</feature>
<keyword evidence="3" id="KW-0238">DNA-binding</keyword>
<comment type="subcellular location">
    <subcellularLocation>
        <location evidence="1">Nucleus</location>
    </subcellularLocation>
</comment>
<dbReference type="GO" id="GO:0003677">
    <property type="term" value="F:DNA binding"/>
    <property type="evidence" value="ECO:0007669"/>
    <property type="project" value="UniProtKB-KW"/>
</dbReference>
<keyword evidence="2" id="KW-0805">Transcription regulation</keyword>
<keyword evidence="11" id="KW-1185">Reference proteome</keyword>
<dbReference type="Gene3D" id="1.10.10.60">
    <property type="entry name" value="Homeodomain-like"/>
    <property type="match status" value="1"/>
</dbReference>
<reference evidence="10 11" key="1">
    <citation type="submission" date="2020-10" db="EMBL/GenBank/DDBJ databases">
        <title>The Coptis chinensis genome and diversification of protoberbering-type alkaloids.</title>
        <authorList>
            <person name="Wang B."/>
            <person name="Shu S."/>
            <person name="Song C."/>
            <person name="Liu Y."/>
        </authorList>
    </citation>
    <scope>NUCLEOTIDE SEQUENCE [LARGE SCALE GENOMIC DNA]</scope>
    <source>
        <strain evidence="10">HL-2020</strain>
        <tissue evidence="10">Leaf</tissue>
    </source>
</reference>
<evidence type="ECO:0000256" key="6">
    <source>
        <dbReference type="SAM" id="MobiDB-lite"/>
    </source>
</evidence>
<dbReference type="InterPro" id="IPR017884">
    <property type="entry name" value="SANT_dom"/>
</dbReference>
<sequence>MNTIEDENASKARNSYTISKQRERWTEEEHKKFLKALKLYGRAWRRIEEHVGTKTAVQIRSHAQNIFSKVYCPSYSTCFYHRYFKRSENMTSHNVNNIHLFQ</sequence>
<evidence type="ECO:0000259" key="8">
    <source>
        <dbReference type="PROSITE" id="PS51293"/>
    </source>
</evidence>
<dbReference type="InterPro" id="IPR001005">
    <property type="entry name" value="SANT/Myb"/>
</dbReference>
<dbReference type="FunFam" id="1.10.10.60:FF:000023">
    <property type="entry name" value="protein REVEILLE 6 isoform X1"/>
    <property type="match status" value="1"/>
</dbReference>
<dbReference type="CDD" id="cd00167">
    <property type="entry name" value="SANT"/>
    <property type="match status" value="1"/>
</dbReference>
<dbReference type="EMBL" id="JADFTS010000002">
    <property type="protein sequence ID" value="KAF9619815.1"/>
    <property type="molecule type" value="Genomic_DNA"/>
</dbReference>
<evidence type="ECO:0000256" key="5">
    <source>
        <dbReference type="ARBA" id="ARBA00023242"/>
    </source>
</evidence>
<evidence type="ECO:0000256" key="3">
    <source>
        <dbReference type="ARBA" id="ARBA00023125"/>
    </source>
</evidence>
<dbReference type="PROSITE" id="PS51293">
    <property type="entry name" value="SANT"/>
    <property type="match status" value="1"/>
</dbReference>
<dbReference type="AlphaFoldDB" id="A0A835IL40"/>
<evidence type="ECO:0000313" key="11">
    <source>
        <dbReference type="Proteomes" id="UP000631114"/>
    </source>
</evidence>
<evidence type="ECO:0000259" key="9">
    <source>
        <dbReference type="PROSITE" id="PS51294"/>
    </source>
</evidence>
<keyword evidence="4" id="KW-0804">Transcription</keyword>
<feature type="domain" description="HTH myb-type" evidence="9">
    <location>
        <begin position="17"/>
        <end position="71"/>
    </location>
</feature>
<dbReference type="SUPFAM" id="SSF46689">
    <property type="entry name" value="Homeodomain-like"/>
    <property type="match status" value="1"/>
</dbReference>
<evidence type="ECO:0000256" key="1">
    <source>
        <dbReference type="ARBA" id="ARBA00004123"/>
    </source>
</evidence>
<dbReference type="PROSITE" id="PS50090">
    <property type="entry name" value="MYB_LIKE"/>
    <property type="match status" value="1"/>
</dbReference>
<feature type="domain" description="Myb-like" evidence="7">
    <location>
        <begin position="17"/>
        <end position="67"/>
    </location>
</feature>
<dbReference type="OrthoDB" id="118550at2759"/>
<name>A0A835IL40_9MAGN</name>
<dbReference type="NCBIfam" id="TIGR01557">
    <property type="entry name" value="myb_SHAQKYF"/>
    <property type="match status" value="1"/>
</dbReference>
<evidence type="ECO:0000256" key="4">
    <source>
        <dbReference type="ARBA" id="ARBA00023163"/>
    </source>
</evidence>
<dbReference type="PANTHER" id="PTHR12802:SF155">
    <property type="entry name" value="DEUBIQUITINASE MYSM1"/>
    <property type="match status" value="1"/>
</dbReference>
<dbReference type="InterPro" id="IPR009057">
    <property type="entry name" value="Homeodomain-like_sf"/>
</dbReference>
<dbReference type="Pfam" id="PF00249">
    <property type="entry name" value="Myb_DNA-binding"/>
    <property type="match status" value="1"/>
</dbReference>
<dbReference type="GO" id="GO:0010468">
    <property type="term" value="P:regulation of gene expression"/>
    <property type="evidence" value="ECO:0007669"/>
    <property type="project" value="UniProtKB-ARBA"/>
</dbReference>
<dbReference type="InterPro" id="IPR006447">
    <property type="entry name" value="Myb_dom_plants"/>
</dbReference>
<dbReference type="SMART" id="SM00717">
    <property type="entry name" value="SANT"/>
    <property type="match status" value="1"/>
</dbReference>
<dbReference type="Proteomes" id="UP000631114">
    <property type="component" value="Unassembled WGS sequence"/>
</dbReference>
<dbReference type="InterPro" id="IPR017930">
    <property type="entry name" value="Myb_dom"/>
</dbReference>
<comment type="caution">
    <text evidence="10">The sequence shown here is derived from an EMBL/GenBank/DDBJ whole genome shotgun (WGS) entry which is preliminary data.</text>
</comment>
<evidence type="ECO:0000259" key="7">
    <source>
        <dbReference type="PROSITE" id="PS50090"/>
    </source>
</evidence>
<feature type="non-terminal residue" evidence="10">
    <location>
        <position position="1"/>
    </location>
</feature>
<proteinExistence type="predicted"/>
<keyword evidence="5" id="KW-0539">Nucleus</keyword>
<dbReference type="GO" id="GO:0005634">
    <property type="term" value="C:nucleus"/>
    <property type="evidence" value="ECO:0007669"/>
    <property type="project" value="UniProtKB-SubCell"/>
</dbReference>
<protein>
    <submittedName>
        <fullName evidence="10">Uncharacterized protein</fullName>
    </submittedName>
</protein>
<feature type="region of interest" description="Disordered" evidence="6">
    <location>
        <begin position="1"/>
        <end position="20"/>
    </location>
</feature>
<gene>
    <name evidence="10" type="ORF">IFM89_009566</name>
</gene>
<evidence type="ECO:0000313" key="10">
    <source>
        <dbReference type="EMBL" id="KAF9619815.1"/>
    </source>
</evidence>